<proteinExistence type="predicted"/>
<dbReference type="RefSeq" id="WP_092129742.1">
    <property type="nucleotide sequence ID" value="NZ_FMYU01000017.1"/>
</dbReference>
<dbReference type="Proteomes" id="UP000199411">
    <property type="component" value="Unassembled WGS sequence"/>
</dbReference>
<keyword evidence="4" id="KW-1185">Reference proteome</keyword>
<dbReference type="Pfam" id="PF13669">
    <property type="entry name" value="Glyoxalase_4"/>
    <property type="match status" value="1"/>
</dbReference>
<dbReference type="GO" id="GO:0046872">
    <property type="term" value="F:metal ion binding"/>
    <property type="evidence" value="ECO:0007669"/>
    <property type="project" value="UniProtKB-KW"/>
</dbReference>
<evidence type="ECO:0000259" key="2">
    <source>
        <dbReference type="PROSITE" id="PS51819"/>
    </source>
</evidence>
<organism evidence="3 4">
    <name type="scientific">Desulfurella multipotens</name>
    <dbReference type="NCBI Taxonomy" id="79269"/>
    <lineage>
        <taxon>Bacteria</taxon>
        <taxon>Pseudomonadati</taxon>
        <taxon>Campylobacterota</taxon>
        <taxon>Desulfurellia</taxon>
        <taxon>Desulfurellales</taxon>
        <taxon>Desulfurellaceae</taxon>
        <taxon>Desulfurella</taxon>
    </lineage>
</organism>
<dbReference type="GO" id="GO:0046491">
    <property type="term" value="P:L-methylmalonyl-CoA metabolic process"/>
    <property type="evidence" value="ECO:0007669"/>
    <property type="project" value="TreeGrafter"/>
</dbReference>
<reference evidence="4" key="1">
    <citation type="submission" date="2016-10" db="EMBL/GenBank/DDBJ databases">
        <authorList>
            <person name="Varghese N."/>
            <person name="Submissions S."/>
        </authorList>
    </citation>
    <scope>NUCLEOTIDE SEQUENCE [LARGE SCALE GENOMIC DNA]</scope>
    <source>
        <strain evidence="4">DSM 8415</strain>
    </source>
</reference>
<dbReference type="PANTHER" id="PTHR43048">
    <property type="entry name" value="METHYLMALONYL-COA EPIMERASE"/>
    <property type="match status" value="1"/>
</dbReference>
<feature type="domain" description="VOC" evidence="2">
    <location>
        <begin position="7"/>
        <end position="141"/>
    </location>
</feature>
<dbReference type="Gene3D" id="3.10.180.10">
    <property type="entry name" value="2,3-Dihydroxybiphenyl 1,2-Dioxygenase, domain 1"/>
    <property type="match status" value="1"/>
</dbReference>
<sequence length="144" mass="16416">MSEYLVGLEEVAIAVEDAKKTAEEFTMLFGIDFDYEWELPDEKLFVKSAKIGDTQLQFIESTYPDGVVAKFIQKRGEGLNHIALKVKNLDALIEKLQKNNIKLIPQQPIEVNKLPPFNGAIRYIFIHPSSFHGVLIELIEEIKI</sequence>
<dbReference type="InterPro" id="IPR051785">
    <property type="entry name" value="MMCE/EMCE_epimerase"/>
</dbReference>
<dbReference type="PANTHER" id="PTHR43048:SF3">
    <property type="entry name" value="METHYLMALONYL-COA EPIMERASE, MITOCHONDRIAL"/>
    <property type="match status" value="1"/>
</dbReference>
<evidence type="ECO:0000313" key="3">
    <source>
        <dbReference type="EMBL" id="SDD03541.1"/>
    </source>
</evidence>
<dbReference type="AlphaFoldDB" id="A0A1G6RGH1"/>
<gene>
    <name evidence="3" type="ORF">SAMN05660835_01791</name>
</gene>
<dbReference type="InterPro" id="IPR029068">
    <property type="entry name" value="Glyas_Bleomycin-R_OHBP_Dase"/>
</dbReference>
<accession>A0A1G6RGH1</accession>
<protein>
    <submittedName>
        <fullName evidence="3">Methylmalonyl-CoA epimerase</fullName>
    </submittedName>
</protein>
<dbReference type="EMBL" id="FMYU01000017">
    <property type="protein sequence ID" value="SDD03541.1"/>
    <property type="molecule type" value="Genomic_DNA"/>
</dbReference>
<dbReference type="PROSITE" id="PS51819">
    <property type="entry name" value="VOC"/>
    <property type="match status" value="1"/>
</dbReference>
<evidence type="ECO:0000256" key="1">
    <source>
        <dbReference type="ARBA" id="ARBA00022723"/>
    </source>
</evidence>
<dbReference type="OrthoDB" id="332982at2"/>
<evidence type="ECO:0000313" key="4">
    <source>
        <dbReference type="Proteomes" id="UP000199411"/>
    </source>
</evidence>
<dbReference type="InterPro" id="IPR037523">
    <property type="entry name" value="VOC_core"/>
</dbReference>
<dbReference type="SUPFAM" id="SSF54593">
    <property type="entry name" value="Glyoxalase/Bleomycin resistance protein/Dihydroxybiphenyl dioxygenase"/>
    <property type="match status" value="1"/>
</dbReference>
<name>A0A1G6RGH1_9BACT</name>
<keyword evidence="1" id="KW-0479">Metal-binding</keyword>
<dbReference type="GO" id="GO:0004493">
    <property type="term" value="F:methylmalonyl-CoA epimerase activity"/>
    <property type="evidence" value="ECO:0007669"/>
    <property type="project" value="TreeGrafter"/>
</dbReference>